<evidence type="ECO:0000256" key="1">
    <source>
        <dbReference type="ARBA" id="ARBA00022801"/>
    </source>
</evidence>
<keyword evidence="5" id="KW-1185">Reference proteome</keyword>
<sequence>MTLLTTMTFFERFEHDIVSGVKTITIRNHEEKDYQPQSVVEVSTLETGRVFCHLRILSVEPILFSQLNDAHAQQENMTLPQLKAVIQEIYPGIQQLYVIRFERVTDE</sequence>
<dbReference type="CDD" id="cd06552">
    <property type="entry name" value="ASCH_yqfb_like"/>
    <property type="match status" value="1"/>
</dbReference>
<feature type="active site" description="Proton donor" evidence="2">
    <location>
        <position position="75"/>
    </location>
</feature>
<accession>A0ABV5HMS2</accession>
<comment type="catalytic activity">
    <reaction evidence="2">
        <text>N(4)-acetylcytidine + H2O = cytidine + acetate + H(+)</text>
        <dbReference type="Rhea" id="RHEA:62932"/>
        <dbReference type="ChEBI" id="CHEBI:15377"/>
        <dbReference type="ChEBI" id="CHEBI:15378"/>
        <dbReference type="ChEBI" id="CHEBI:17562"/>
        <dbReference type="ChEBI" id="CHEBI:30089"/>
        <dbReference type="ChEBI" id="CHEBI:70989"/>
        <dbReference type="EC" id="3.5.1.135"/>
    </reaction>
</comment>
<proteinExistence type="inferred from homology"/>
<feature type="active site" description="Proton acceptor" evidence="2">
    <location>
        <position position="22"/>
    </location>
</feature>
<evidence type="ECO:0000256" key="2">
    <source>
        <dbReference type="HAMAP-Rule" id="MF_00684"/>
    </source>
</evidence>
<keyword evidence="1 2" id="KW-0378">Hydrolase</keyword>
<dbReference type="PIRSF" id="PIRSF029143">
    <property type="entry name" value="UCP029143"/>
    <property type="match status" value="1"/>
</dbReference>
<dbReference type="InterPro" id="IPR007374">
    <property type="entry name" value="ASCH_domain"/>
</dbReference>
<feature type="domain" description="ASCH" evidence="3">
    <location>
        <begin position="7"/>
        <end position="105"/>
    </location>
</feature>
<dbReference type="EC" id="3.5.1.135" evidence="2"/>
<gene>
    <name evidence="4" type="primary">yqfB</name>
    <name evidence="4" type="ORF">ACFFUV_11360</name>
</gene>
<dbReference type="InterPro" id="IPR015947">
    <property type="entry name" value="PUA-like_sf"/>
</dbReference>
<dbReference type="RefSeq" id="WP_390192624.1">
    <property type="nucleotide sequence ID" value="NZ_JBHMEP010000002.1"/>
</dbReference>
<evidence type="ECO:0000259" key="3">
    <source>
        <dbReference type="SMART" id="SM01022"/>
    </source>
</evidence>
<dbReference type="NCBIfam" id="NF003443">
    <property type="entry name" value="PRK04980.1"/>
    <property type="match status" value="1"/>
</dbReference>
<evidence type="ECO:0000313" key="5">
    <source>
        <dbReference type="Proteomes" id="UP001589645"/>
    </source>
</evidence>
<organism evidence="4 5">
    <name type="scientific">Vibrio olivae</name>
    <dbReference type="NCBI Taxonomy" id="1243002"/>
    <lineage>
        <taxon>Bacteria</taxon>
        <taxon>Pseudomonadati</taxon>
        <taxon>Pseudomonadota</taxon>
        <taxon>Gammaproteobacteria</taxon>
        <taxon>Vibrionales</taxon>
        <taxon>Vibrionaceae</taxon>
        <taxon>Vibrio</taxon>
    </lineage>
</organism>
<comment type="similarity">
    <text evidence="2">Belongs to the N(4)-acetylcytidine amidohydrolase family.</text>
</comment>
<dbReference type="PANTHER" id="PTHR38088">
    <property type="entry name" value="UCP029143 FAMILY PROTEIN"/>
    <property type="match status" value="1"/>
</dbReference>
<dbReference type="InterPro" id="IPR008314">
    <property type="entry name" value="AC4CH"/>
</dbReference>
<dbReference type="HAMAP" id="MF_00684">
    <property type="entry name" value="ac4C_amidohydr"/>
    <property type="match status" value="1"/>
</dbReference>
<comment type="function">
    <text evidence="2">Catalyzes the hydrolysis of N(4)-acetylcytidine (ac4C).</text>
</comment>
<protein>
    <recommendedName>
        <fullName evidence="2">N(4)-acetylcytidine amidohydrolase</fullName>
        <shortName evidence="2">ac4C amidohydrolase</shortName>
        <ecNumber evidence="2">3.5.1.135</ecNumber>
    </recommendedName>
</protein>
<dbReference type="EMBL" id="JBHMEP010000002">
    <property type="protein sequence ID" value="MFB9135558.1"/>
    <property type="molecule type" value="Genomic_DNA"/>
</dbReference>
<dbReference type="SMART" id="SM01022">
    <property type="entry name" value="ASCH"/>
    <property type="match status" value="1"/>
</dbReference>
<dbReference type="PANTHER" id="PTHR38088:SF2">
    <property type="entry name" value="UCP029143 FAMILY PROTEIN"/>
    <property type="match status" value="1"/>
</dbReference>
<feature type="active site" description="Nucleophile" evidence="2">
    <location>
        <position position="25"/>
    </location>
</feature>
<dbReference type="Gene3D" id="2.30.130.30">
    <property type="entry name" value="Hypothetical protein"/>
    <property type="match status" value="1"/>
</dbReference>
<evidence type="ECO:0000313" key="4">
    <source>
        <dbReference type="EMBL" id="MFB9135558.1"/>
    </source>
</evidence>
<comment type="caution">
    <text evidence="4">The sequence shown here is derived from an EMBL/GenBank/DDBJ whole genome shotgun (WGS) entry which is preliminary data.</text>
</comment>
<dbReference type="SUPFAM" id="SSF88697">
    <property type="entry name" value="PUA domain-like"/>
    <property type="match status" value="1"/>
</dbReference>
<comment type="catalytic activity">
    <reaction evidence="2">
        <text>N(4)-acetyl-2'-deoxycytidine + H2O = 2'-deoxycytidine + acetate + H(+)</text>
        <dbReference type="Rhea" id="RHEA:62936"/>
        <dbReference type="ChEBI" id="CHEBI:15377"/>
        <dbReference type="ChEBI" id="CHEBI:15378"/>
        <dbReference type="ChEBI" id="CHEBI:15698"/>
        <dbReference type="ChEBI" id="CHEBI:30089"/>
        <dbReference type="ChEBI" id="CHEBI:146133"/>
        <dbReference type="EC" id="3.5.1.135"/>
    </reaction>
</comment>
<comment type="catalytic activity">
    <reaction evidence="2">
        <text>N(4)-acetylcytosine + H2O = cytosine + acetate + H(+)</text>
        <dbReference type="Rhea" id="RHEA:62940"/>
        <dbReference type="ChEBI" id="CHEBI:15377"/>
        <dbReference type="ChEBI" id="CHEBI:15378"/>
        <dbReference type="ChEBI" id="CHEBI:16040"/>
        <dbReference type="ChEBI" id="CHEBI:30089"/>
        <dbReference type="ChEBI" id="CHEBI:146134"/>
        <dbReference type="EC" id="3.5.1.135"/>
    </reaction>
</comment>
<name>A0ABV5HMS2_9VIBR</name>
<reference evidence="4 5" key="1">
    <citation type="submission" date="2024-09" db="EMBL/GenBank/DDBJ databases">
        <authorList>
            <person name="Sun Q."/>
            <person name="Mori K."/>
        </authorList>
    </citation>
    <scope>NUCLEOTIDE SEQUENCE [LARGE SCALE GENOMIC DNA]</scope>
    <source>
        <strain evidence="4 5">CECT 8064</strain>
    </source>
</reference>
<dbReference type="Pfam" id="PF04266">
    <property type="entry name" value="ASCH"/>
    <property type="match status" value="1"/>
</dbReference>
<dbReference type="Proteomes" id="UP001589645">
    <property type="component" value="Unassembled WGS sequence"/>
</dbReference>